<dbReference type="Pfam" id="PF00632">
    <property type="entry name" value="HECT"/>
    <property type="match status" value="1"/>
</dbReference>
<dbReference type="Gene3D" id="3.30.2410.10">
    <property type="entry name" value="Hect, E3 ligase catalytic domain"/>
    <property type="match status" value="1"/>
</dbReference>
<keyword evidence="4 5" id="KW-0833">Ubl conjugation pathway</keyword>
<dbReference type="EC" id="2.3.2.26" evidence="2"/>
<accession>A0ABY8UJN0</accession>
<dbReference type="InterPro" id="IPR000569">
    <property type="entry name" value="HECT_dom"/>
</dbReference>
<evidence type="ECO:0000256" key="4">
    <source>
        <dbReference type="ARBA" id="ARBA00022786"/>
    </source>
</evidence>
<evidence type="ECO:0000259" key="6">
    <source>
        <dbReference type="PROSITE" id="PS50237"/>
    </source>
</evidence>
<keyword evidence="8" id="KW-1185">Reference proteome</keyword>
<dbReference type="SUPFAM" id="SSF56204">
    <property type="entry name" value="Hect, E3 ligase catalytic domain"/>
    <property type="match status" value="1"/>
</dbReference>
<feature type="domain" description="HECT" evidence="6">
    <location>
        <begin position="14"/>
        <end position="139"/>
    </location>
</feature>
<dbReference type="InterPro" id="IPR035983">
    <property type="entry name" value="Hect_E3_ubiquitin_ligase"/>
</dbReference>
<dbReference type="EMBL" id="CP126220">
    <property type="protein sequence ID" value="WIA21510.1"/>
    <property type="molecule type" value="Genomic_DNA"/>
</dbReference>
<proteinExistence type="predicted"/>
<evidence type="ECO:0000256" key="2">
    <source>
        <dbReference type="ARBA" id="ARBA00012485"/>
    </source>
</evidence>
<protein>
    <recommendedName>
        <fullName evidence="2">HECT-type E3 ubiquitin transferase</fullName>
        <ecNumber evidence="2">2.3.2.26</ecNumber>
    </recommendedName>
</protein>
<dbReference type="PANTHER" id="PTHR45700">
    <property type="entry name" value="UBIQUITIN-PROTEIN LIGASE E3C"/>
    <property type="match status" value="1"/>
</dbReference>
<feature type="active site" description="Glycyl thioester intermediate" evidence="5">
    <location>
        <position position="107"/>
    </location>
</feature>
<dbReference type="InterPro" id="IPR044611">
    <property type="entry name" value="E3A/B/C-like"/>
</dbReference>
<organism evidence="7 8">
    <name type="scientific">Tetradesmus obliquus</name>
    <name type="common">Green alga</name>
    <name type="synonym">Acutodesmus obliquus</name>
    <dbReference type="NCBI Taxonomy" id="3088"/>
    <lineage>
        <taxon>Eukaryota</taxon>
        <taxon>Viridiplantae</taxon>
        <taxon>Chlorophyta</taxon>
        <taxon>core chlorophytes</taxon>
        <taxon>Chlorophyceae</taxon>
        <taxon>CS clade</taxon>
        <taxon>Sphaeropleales</taxon>
        <taxon>Scenedesmaceae</taxon>
        <taxon>Tetradesmus</taxon>
    </lineage>
</organism>
<evidence type="ECO:0000256" key="5">
    <source>
        <dbReference type="PROSITE-ProRule" id="PRU00104"/>
    </source>
</evidence>
<dbReference type="PANTHER" id="PTHR45700:SF8">
    <property type="entry name" value="HECT-TYPE E3 UBIQUITIN TRANSFERASE"/>
    <property type="match status" value="1"/>
</dbReference>
<evidence type="ECO:0000256" key="1">
    <source>
        <dbReference type="ARBA" id="ARBA00000885"/>
    </source>
</evidence>
<evidence type="ECO:0000313" key="7">
    <source>
        <dbReference type="EMBL" id="WIA21510.1"/>
    </source>
</evidence>
<name>A0ABY8UJN0_TETOB</name>
<comment type="catalytic activity">
    <reaction evidence="1">
        <text>S-ubiquitinyl-[E2 ubiquitin-conjugating enzyme]-L-cysteine + [acceptor protein]-L-lysine = [E2 ubiquitin-conjugating enzyme]-L-cysteine + N(6)-ubiquitinyl-[acceptor protein]-L-lysine.</text>
        <dbReference type="EC" id="2.3.2.26"/>
    </reaction>
</comment>
<gene>
    <name evidence="7" type="ORF">OEZ85_000713</name>
</gene>
<evidence type="ECO:0000256" key="3">
    <source>
        <dbReference type="ARBA" id="ARBA00022679"/>
    </source>
</evidence>
<sequence length="139" mass="15707">MRQQSHHQLSNQLPAELEQLVCGGRVVDLSALQAATQYDDGYSQHSTPIRWFWEVVHSLDDAQQKRLLFFITGSDRVPIKGLAHLSPPFVISRNGNDSTRLPTAHTCFNHLLLPAYDDKDTMRQRLLLAIENAEGFGLL</sequence>
<dbReference type="SMART" id="SM00119">
    <property type="entry name" value="HECTc"/>
    <property type="match status" value="1"/>
</dbReference>
<evidence type="ECO:0000313" key="8">
    <source>
        <dbReference type="Proteomes" id="UP001244341"/>
    </source>
</evidence>
<dbReference type="Proteomes" id="UP001244341">
    <property type="component" value="Chromosome 13b"/>
</dbReference>
<keyword evidence="3" id="KW-0808">Transferase</keyword>
<reference evidence="7 8" key="1">
    <citation type="submission" date="2023-05" db="EMBL/GenBank/DDBJ databases">
        <title>A 100% complete, gapless, phased diploid assembly of the Scenedesmus obliquus UTEX 3031 genome.</title>
        <authorList>
            <person name="Biondi T.C."/>
            <person name="Hanschen E.R."/>
            <person name="Kwon T."/>
            <person name="Eng W."/>
            <person name="Kruse C.P.S."/>
            <person name="Koehler S.I."/>
            <person name="Kunde Y."/>
            <person name="Gleasner C.D."/>
            <person name="You Mak K.T."/>
            <person name="Polle J."/>
            <person name="Hovde B.T."/>
            <person name="Starkenburg S.R."/>
        </authorList>
    </citation>
    <scope>NUCLEOTIDE SEQUENCE [LARGE SCALE GENOMIC DNA]</scope>
    <source>
        <strain evidence="7 8">DOE0152z</strain>
    </source>
</reference>
<dbReference type="PROSITE" id="PS50237">
    <property type="entry name" value="HECT"/>
    <property type="match status" value="1"/>
</dbReference>